<feature type="region of interest" description="Disordered" evidence="1">
    <location>
        <begin position="937"/>
        <end position="1045"/>
    </location>
</feature>
<dbReference type="EMBL" id="VSWD01000007">
    <property type="protein sequence ID" value="KAK3096996.1"/>
    <property type="molecule type" value="Genomic_DNA"/>
</dbReference>
<proteinExistence type="predicted"/>
<reference evidence="2" key="1">
    <citation type="submission" date="2019-08" db="EMBL/GenBank/DDBJ databases">
        <title>The improved chromosome-level genome for the pearl oyster Pinctada fucata martensii using PacBio sequencing and Hi-C.</title>
        <authorList>
            <person name="Zheng Z."/>
        </authorList>
    </citation>
    <scope>NUCLEOTIDE SEQUENCE</scope>
    <source>
        <strain evidence="2">ZZ-2019</strain>
        <tissue evidence="2">Adductor muscle</tissue>
    </source>
</reference>
<dbReference type="GO" id="GO:0030154">
    <property type="term" value="P:cell differentiation"/>
    <property type="evidence" value="ECO:0007669"/>
    <property type="project" value="TreeGrafter"/>
</dbReference>
<feature type="region of interest" description="Disordered" evidence="1">
    <location>
        <begin position="521"/>
        <end position="592"/>
    </location>
</feature>
<comment type="caution">
    <text evidence="2">The sequence shown here is derived from an EMBL/GenBank/DDBJ whole genome shotgun (WGS) entry which is preliminary data.</text>
</comment>
<feature type="region of interest" description="Disordered" evidence="1">
    <location>
        <begin position="1481"/>
        <end position="1567"/>
    </location>
</feature>
<feature type="compositionally biased region" description="Basic and acidic residues" evidence="1">
    <location>
        <begin position="1137"/>
        <end position="1146"/>
    </location>
</feature>
<feature type="region of interest" description="Disordered" evidence="1">
    <location>
        <begin position="1208"/>
        <end position="1375"/>
    </location>
</feature>
<feature type="compositionally biased region" description="Polar residues" evidence="1">
    <location>
        <begin position="877"/>
        <end position="887"/>
    </location>
</feature>
<feature type="compositionally biased region" description="Polar residues" evidence="1">
    <location>
        <begin position="899"/>
        <end position="913"/>
    </location>
</feature>
<feature type="region of interest" description="Disordered" evidence="1">
    <location>
        <begin position="1132"/>
        <end position="1158"/>
    </location>
</feature>
<feature type="compositionally biased region" description="Polar residues" evidence="1">
    <location>
        <begin position="1264"/>
        <end position="1311"/>
    </location>
</feature>
<feature type="compositionally biased region" description="Polar residues" evidence="1">
    <location>
        <begin position="1488"/>
        <end position="1497"/>
    </location>
</feature>
<protein>
    <recommendedName>
        <fullName evidence="4">WASP family protein member</fullName>
    </recommendedName>
</protein>
<feature type="compositionally biased region" description="Polar residues" evidence="1">
    <location>
        <begin position="1216"/>
        <end position="1250"/>
    </location>
</feature>
<feature type="compositionally biased region" description="Polar residues" evidence="1">
    <location>
        <begin position="1341"/>
        <end position="1360"/>
    </location>
</feature>
<dbReference type="Gene3D" id="1.20.5.340">
    <property type="match status" value="1"/>
</dbReference>
<organism evidence="2 3">
    <name type="scientific">Pinctada imbricata</name>
    <name type="common">Atlantic pearl-oyster</name>
    <name type="synonym">Pinctada martensii</name>
    <dbReference type="NCBI Taxonomy" id="66713"/>
    <lineage>
        <taxon>Eukaryota</taxon>
        <taxon>Metazoa</taxon>
        <taxon>Spiralia</taxon>
        <taxon>Lophotrochozoa</taxon>
        <taxon>Mollusca</taxon>
        <taxon>Bivalvia</taxon>
        <taxon>Autobranchia</taxon>
        <taxon>Pteriomorphia</taxon>
        <taxon>Pterioida</taxon>
        <taxon>Pterioidea</taxon>
        <taxon>Pteriidae</taxon>
        <taxon>Pinctada</taxon>
    </lineage>
</organism>
<feature type="compositionally biased region" description="Polar residues" evidence="1">
    <location>
        <begin position="765"/>
        <end position="789"/>
    </location>
</feature>
<sequence length="1669" mass="183860">MPLGERIIQPCDLGVHVIPVERVTPTGCAESTLVGVLQQLASVVRHADDIFCDITEECQKVFDRSDNISRRLIAIENHVRNLDAKTVQIPVGDLSKFSRSDNHHTARHGFDCDVFTPDNRPQCIRDQYNIIDRTPSRILRGADLYRKDGLSSSRLFKLWPIVLHEHKVKTPDLNLPRKSQSVFTFDKRYKKLTEPVRSNHVIDGYLTEEKRDPSKEDAAEVCEYGVTEMEDVQVDVTGTGFHRMQSFRKALAAIEYEDVKAKKKQRRRTLSGVPENILREIELFEQKRKSTSGGDRVKDYRFEDTADPEEVEPQRDEEMAKYLDEIDAKIEERREDERFLKEPRIMKFFPCRRSKSLPRCVKLGGVRAALDKRSIAGDSNAPEGSCLTLSSLGSNGSRQSRSTRRSSIGNKIRALVRSASGNRLVEKTVKPRPKSLDLDALDFDDRNTRSNLAKMPSMPDCVLSRSNSTAGATKVGPGSYYNFESESNTLPRRHVKRPENIWEGLPKDWTTSVKLREITKRRSVCTDRQSSSGHWSGSNSNRHSLDSDNVKTSQYSLGQDSGRDSPIPDESRCGTESTGYNGDDASTLAGDTDSVHENKLDTESWLKSLAIRAAGRDEVTSSSAETLSSLTRLTKKNIMALDLMMSSPKKRPPVFDDGESSVYSVDQEGFYTSFHNDSGLKKSTATLVDNDDLSPSKDTHSVASMCSIESVIPNPDAEKFAGMKKGSSKLNKVMPPAPPPRTSSYSGSLSSSGDGGQNSDGSSGFTRQDSSVSDTDQETISNRVMSKTQISSTAIPSLCPLLSDEEMSTKGHFENVFSRENFKCEVVDMNQNLDKSVTPIVKEAEKGTLPGSRETDDNFEHSKTLPRRSISKGKGLSTFSSNTNSWPRSRDKKKKAESPTKSGILKSNESSLNEPKPPKSLIFSPVVNMFNPGAPCPVEMPLPSPSSSEDGGKNSGRKSISNMAGTDSYKLTMPLSPKTSGHEEEGLPMKYQPTIIVKPGNRSSSAERKGARVSLHPVDDPKVPSDKTGSMSTTSTTPGSSDNPTPYAISQIKGVRQTEVLPHASDGYMQMQNGENLIRQQFGSINSLESSESLTWSNSLTYVTMASPCSSPNLSNLDVPMLNTPTGSFESLNDRSSFSDESKFSKSTDPSSSFGISRDSTFTKSFSNTIDNSNLSSTMETVAITTNSFGSFNGNEFDLDAKSFQTFTGPIHPPKLSSTPYIPNDQNSYQRPNQSLNGNQNKGTPNSSYTPVRRTKPLKADHTVMNSANAQRNPAYRTTRSGSNLSNMQPKRGIPQSQSFPEAMSHTSSAKPRSRESRRTENYRPNRRSLPNDKTSGAVVNLQNMGSEDPNGDNSASSRSDSYRVAMVNPNNSRTGSYRVAMRESLSCPSFQQKVVQKPVQTSKKMQKSMSATRQPIQTPSASAYNQQVVNGVDPADFNRTDSYRVAVRSTQGVVPMDVAAARNSSYRVAVDVMEPVIPDSRMEGLMTGNSNSQTSGRDSRRMGITNVDQLKSVSSSQVDTSKIDTSSVVRRRPKPDVDPISEISNRDAQRASNRTGKNSSKRHSTSSTYIKFDPIFELGEDVGVSMESLKTGSNSSLKMTPDLPQTGYGFTYDKPKINAMNGAKLSSEKSASKLFGSIKSTIKSISGNNNTKPSREFEIEDDLRFSMV</sequence>
<gene>
    <name evidence="2" type="ORF">FSP39_005483</name>
</gene>
<feature type="compositionally biased region" description="Basic and acidic residues" evidence="1">
    <location>
        <begin position="1313"/>
        <end position="1324"/>
    </location>
</feature>
<evidence type="ECO:0000256" key="1">
    <source>
        <dbReference type="SAM" id="MobiDB-lite"/>
    </source>
</evidence>
<evidence type="ECO:0000313" key="3">
    <source>
        <dbReference type="Proteomes" id="UP001186944"/>
    </source>
</evidence>
<dbReference type="PANTHER" id="PTHR23039:SF9">
    <property type="entry name" value="LOW QUALITY PROTEIN: NHS-LIKE PROTEIN 1"/>
    <property type="match status" value="1"/>
</dbReference>
<name>A0AA88Y3A3_PINIB</name>
<evidence type="ECO:0008006" key="4">
    <source>
        <dbReference type="Google" id="ProtNLM"/>
    </source>
</evidence>
<keyword evidence="3" id="KW-1185">Reference proteome</keyword>
<feature type="region of interest" description="Disordered" evidence="1">
    <location>
        <begin position="727"/>
        <end position="789"/>
    </location>
</feature>
<feature type="region of interest" description="Disordered" evidence="1">
    <location>
        <begin position="845"/>
        <end position="919"/>
    </location>
</feature>
<feature type="compositionally biased region" description="Polar residues" evidence="1">
    <location>
        <begin position="1507"/>
        <end position="1529"/>
    </location>
</feature>
<feature type="compositionally biased region" description="Polar residues" evidence="1">
    <location>
        <begin position="550"/>
        <end position="559"/>
    </location>
</feature>
<feature type="compositionally biased region" description="Low complexity" evidence="1">
    <location>
        <begin position="530"/>
        <end position="542"/>
    </location>
</feature>
<feature type="compositionally biased region" description="Low complexity" evidence="1">
    <location>
        <begin position="1026"/>
        <end position="1045"/>
    </location>
</feature>
<accession>A0AA88Y3A3</accession>
<evidence type="ECO:0000313" key="2">
    <source>
        <dbReference type="EMBL" id="KAK3096996.1"/>
    </source>
</evidence>
<feature type="compositionally biased region" description="Basic and acidic residues" evidence="1">
    <location>
        <begin position="853"/>
        <end position="863"/>
    </location>
</feature>
<dbReference type="Proteomes" id="UP001186944">
    <property type="component" value="Unassembled WGS sequence"/>
</dbReference>
<feature type="region of interest" description="Disordered" evidence="1">
    <location>
        <begin position="380"/>
        <end position="409"/>
    </location>
</feature>
<feature type="compositionally biased region" description="Low complexity" evidence="1">
    <location>
        <begin position="743"/>
        <end position="752"/>
    </location>
</feature>
<dbReference type="PANTHER" id="PTHR23039">
    <property type="entry name" value="NANCE-HORAN SYNDROME PROTEIN"/>
    <property type="match status" value="1"/>
</dbReference>